<evidence type="ECO:0000313" key="5">
    <source>
        <dbReference type="Proteomes" id="UP001217485"/>
    </source>
</evidence>
<dbReference type="RefSeq" id="WP_272104284.1">
    <property type="nucleotide sequence ID" value="NZ_JAQNDK010000007.1"/>
</dbReference>
<feature type="compositionally biased region" description="Low complexity" evidence="1">
    <location>
        <begin position="379"/>
        <end position="437"/>
    </location>
</feature>
<evidence type="ECO:0000256" key="2">
    <source>
        <dbReference type="SAM" id="SignalP"/>
    </source>
</evidence>
<dbReference type="Proteomes" id="UP001217485">
    <property type="component" value="Unassembled WGS sequence"/>
</dbReference>
<keyword evidence="4" id="KW-0012">Acyltransferase</keyword>
<dbReference type="GO" id="GO:0016746">
    <property type="term" value="F:acyltransferase activity"/>
    <property type="evidence" value="ECO:0007669"/>
    <property type="project" value="UniProtKB-KW"/>
</dbReference>
<dbReference type="InterPro" id="IPR047794">
    <property type="entry name" value="C45_proenzyme-like"/>
</dbReference>
<organism evidence="4 5">
    <name type="scientific">Sorangium atrum</name>
    <dbReference type="NCBI Taxonomy" id="2995308"/>
    <lineage>
        <taxon>Bacteria</taxon>
        <taxon>Pseudomonadati</taxon>
        <taxon>Myxococcota</taxon>
        <taxon>Polyangia</taxon>
        <taxon>Polyangiales</taxon>
        <taxon>Polyangiaceae</taxon>
        <taxon>Sorangium</taxon>
    </lineage>
</organism>
<sequence length="487" mass="51698">MRPSRLARHRRKLLAAAALLAAPALAHLGIAAATRIEPPPIRAAAGEPEAGPGGLRVLGPAYVRRRGRILEARLSGSPEEIGHQHGRLFYPEMAQNEGTLYEQFHHYVPVAPLRWLIMDLSRLEFRDVDQGMTEGVRREIAAQARAFSPDPFDGVLPTYHRFVFLQSLYDIALSFEHSPLIGCTSFALTGTASADGHAVLARNFDFEAGPVFDEGKAVFLVHEQGKIPYASVSWPGLIGAVTGMNAAGLALVVHGGRAGEPRAAGEPVVHTMREVLGRARNVDEALAILEARAPMVSHLVMLVDAGGEAAIAERAPGAPLHARRGRGKVPLTNHFEGPLAGDPRNLRVLAETSTRPRRAASTSGSRRCPRARRSRRRSTSCATGAGAAARRCRSATGARSTRSSPPTRSSWTPRRASSGSAKAPTSPAASSASTSPGCSIRRSTRRSTRPSPTPCPKIRCSRAATTPPGSAPAPPTKAVSAATTILK</sequence>
<evidence type="ECO:0000259" key="3">
    <source>
        <dbReference type="Pfam" id="PF03417"/>
    </source>
</evidence>
<feature type="compositionally biased region" description="Basic residues" evidence="1">
    <location>
        <begin position="367"/>
        <end position="378"/>
    </location>
</feature>
<dbReference type="InterPro" id="IPR047803">
    <property type="entry name" value="DCD1A/B-like"/>
</dbReference>
<reference evidence="4 5" key="1">
    <citation type="submission" date="2023-01" db="EMBL/GenBank/DDBJ databases">
        <title>Minimal conservation of predation-associated metabolite biosynthetic gene clusters underscores biosynthetic potential of Myxococcota including descriptions for ten novel species: Archangium lansinium sp. nov., Myxococcus landrumus sp. nov., Nannocystis bai.</title>
        <authorList>
            <person name="Ahearne A."/>
            <person name="Stevens C."/>
            <person name="Dowd S."/>
        </authorList>
    </citation>
    <scope>NUCLEOTIDE SEQUENCE [LARGE SCALE GENOMIC DNA]</scope>
    <source>
        <strain evidence="4 5">WIWO2</strain>
    </source>
</reference>
<gene>
    <name evidence="4" type="ORF">POL72_49265</name>
</gene>
<proteinExistence type="predicted"/>
<keyword evidence="4" id="KW-0808">Transferase</keyword>
<dbReference type="PANTHER" id="PTHR35190">
    <property type="entry name" value="PROTEIN DCD1B"/>
    <property type="match status" value="1"/>
</dbReference>
<feature type="chain" id="PRO_5045407283" evidence="2">
    <location>
        <begin position="27"/>
        <end position="487"/>
    </location>
</feature>
<comment type="caution">
    <text evidence="4">The sequence shown here is derived from an EMBL/GenBank/DDBJ whole genome shotgun (WGS) entry which is preliminary data.</text>
</comment>
<dbReference type="InterPro" id="IPR005079">
    <property type="entry name" value="Peptidase_C45_hydrolase"/>
</dbReference>
<name>A0ABT5CL36_9BACT</name>
<dbReference type="EMBL" id="JAQNDK010000007">
    <property type="protein sequence ID" value="MDC0685792.1"/>
    <property type="molecule type" value="Genomic_DNA"/>
</dbReference>
<evidence type="ECO:0000256" key="1">
    <source>
        <dbReference type="SAM" id="MobiDB-lite"/>
    </source>
</evidence>
<dbReference type="PANTHER" id="PTHR35190:SF2">
    <property type="entry name" value="PROTEIN DCD1B"/>
    <property type="match status" value="1"/>
</dbReference>
<keyword evidence="5" id="KW-1185">Reference proteome</keyword>
<dbReference type="Gene3D" id="3.60.60.10">
    <property type="entry name" value="Penicillin V Acylase, Chain A"/>
    <property type="match status" value="1"/>
</dbReference>
<feature type="signal peptide" evidence="2">
    <location>
        <begin position="1"/>
        <end position="26"/>
    </location>
</feature>
<feature type="domain" description="Peptidase C45 hydrolase" evidence="3">
    <location>
        <begin position="196"/>
        <end position="340"/>
    </location>
</feature>
<dbReference type="NCBIfam" id="NF040521">
    <property type="entry name" value="C45_proenzyme"/>
    <property type="match status" value="1"/>
</dbReference>
<dbReference type="Pfam" id="PF03417">
    <property type="entry name" value="AAT"/>
    <property type="match status" value="1"/>
</dbReference>
<evidence type="ECO:0000313" key="4">
    <source>
        <dbReference type="EMBL" id="MDC0685792.1"/>
    </source>
</evidence>
<accession>A0ABT5CL36</accession>
<feature type="region of interest" description="Disordered" evidence="1">
    <location>
        <begin position="320"/>
        <end position="487"/>
    </location>
</feature>
<keyword evidence="2" id="KW-0732">Signal</keyword>
<protein>
    <submittedName>
        <fullName evidence="4">C45 family autoproteolytic acyltransferase/hydrolase</fullName>
    </submittedName>
</protein>